<reference evidence="1" key="1">
    <citation type="journal article" date="2021" name="Proc. Natl. Acad. Sci. U.S.A.">
        <title>A Catalog of Tens of Thousands of Viruses from Human Metagenomes Reveals Hidden Associations with Chronic Diseases.</title>
        <authorList>
            <person name="Tisza M.J."/>
            <person name="Buck C.B."/>
        </authorList>
    </citation>
    <scope>NUCLEOTIDE SEQUENCE</scope>
    <source>
        <strain evidence="1">Ct7EW56</strain>
    </source>
</reference>
<evidence type="ECO:0000313" key="1">
    <source>
        <dbReference type="EMBL" id="DAD72653.1"/>
    </source>
</evidence>
<name>A0A8S5LRI3_9CAUD</name>
<sequence>MCGARVNTAQNPRLFVSHAPRISDIESDKILHSQPDKK</sequence>
<accession>A0A8S5LRI3</accession>
<proteinExistence type="predicted"/>
<dbReference type="EMBL" id="BK015904">
    <property type="protein sequence ID" value="DAD72653.1"/>
    <property type="molecule type" value="Genomic_DNA"/>
</dbReference>
<protein>
    <submittedName>
        <fullName evidence="1">Uncharacterized protein</fullName>
    </submittedName>
</protein>
<organism evidence="1">
    <name type="scientific">Siphoviridae sp. ct7EW56</name>
    <dbReference type="NCBI Taxonomy" id="2827562"/>
    <lineage>
        <taxon>Viruses</taxon>
        <taxon>Duplodnaviria</taxon>
        <taxon>Heunggongvirae</taxon>
        <taxon>Uroviricota</taxon>
        <taxon>Caudoviricetes</taxon>
    </lineage>
</organism>